<dbReference type="PANTHER" id="PTHR43774">
    <property type="entry name" value="PEPTIDE METHIONINE SULFOXIDE REDUCTASE"/>
    <property type="match status" value="1"/>
</dbReference>
<dbReference type="EMBL" id="JBHRTO010000001">
    <property type="protein sequence ID" value="MFC3181523.1"/>
    <property type="molecule type" value="Genomic_DNA"/>
</dbReference>
<dbReference type="Proteomes" id="UP001595547">
    <property type="component" value="Unassembled WGS sequence"/>
</dbReference>
<comment type="function">
    <text evidence="4">Has an important function as a repair enzyme for proteins that have been inactivated by oxidation. Catalyzes the reversible oxidation-reduction of methionine sulfoxide in proteins to methionine.</text>
</comment>
<dbReference type="HAMAP" id="MF_01401">
    <property type="entry name" value="MsrA"/>
    <property type="match status" value="1"/>
</dbReference>
<comment type="similarity">
    <text evidence="4">Belongs to the MsrA Met sulfoxide reductase family.</text>
</comment>
<proteinExistence type="inferred from homology"/>
<comment type="catalytic activity">
    <reaction evidence="3 4">
        <text>[thioredoxin]-disulfide + L-methionine + H2O = L-methionine (S)-S-oxide + [thioredoxin]-dithiol</text>
        <dbReference type="Rhea" id="RHEA:19993"/>
        <dbReference type="Rhea" id="RHEA-COMP:10698"/>
        <dbReference type="Rhea" id="RHEA-COMP:10700"/>
        <dbReference type="ChEBI" id="CHEBI:15377"/>
        <dbReference type="ChEBI" id="CHEBI:29950"/>
        <dbReference type="ChEBI" id="CHEBI:50058"/>
        <dbReference type="ChEBI" id="CHEBI:57844"/>
        <dbReference type="ChEBI" id="CHEBI:58772"/>
        <dbReference type="EC" id="1.8.4.11"/>
    </reaction>
</comment>
<accession>A0ABV7J131</accession>
<evidence type="ECO:0000256" key="1">
    <source>
        <dbReference type="ARBA" id="ARBA00023002"/>
    </source>
</evidence>
<dbReference type="RefSeq" id="WP_380073122.1">
    <property type="nucleotide sequence ID" value="NZ_JBHRTO010000001.1"/>
</dbReference>
<name>A0ABV7J131_9RHOB</name>
<evidence type="ECO:0000313" key="7">
    <source>
        <dbReference type="Proteomes" id="UP001595547"/>
    </source>
</evidence>
<feature type="active site" evidence="4">
    <location>
        <position position="68"/>
    </location>
</feature>
<evidence type="ECO:0000259" key="5">
    <source>
        <dbReference type="Pfam" id="PF01625"/>
    </source>
</evidence>
<dbReference type="NCBIfam" id="TIGR00401">
    <property type="entry name" value="msrA"/>
    <property type="match status" value="1"/>
</dbReference>
<comment type="catalytic activity">
    <reaction evidence="2 4">
        <text>L-methionyl-[protein] + [thioredoxin]-disulfide + H2O = L-methionyl-(S)-S-oxide-[protein] + [thioredoxin]-dithiol</text>
        <dbReference type="Rhea" id="RHEA:14217"/>
        <dbReference type="Rhea" id="RHEA-COMP:10698"/>
        <dbReference type="Rhea" id="RHEA-COMP:10700"/>
        <dbReference type="Rhea" id="RHEA-COMP:12313"/>
        <dbReference type="Rhea" id="RHEA-COMP:12315"/>
        <dbReference type="ChEBI" id="CHEBI:15377"/>
        <dbReference type="ChEBI" id="CHEBI:16044"/>
        <dbReference type="ChEBI" id="CHEBI:29950"/>
        <dbReference type="ChEBI" id="CHEBI:44120"/>
        <dbReference type="ChEBI" id="CHEBI:50058"/>
        <dbReference type="EC" id="1.8.4.11"/>
    </reaction>
</comment>
<organism evidence="6 7">
    <name type="scientific">Cypionkella sinensis</name>
    <dbReference type="NCBI Taxonomy" id="1756043"/>
    <lineage>
        <taxon>Bacteria</taxon>
        <taxon>Pseudomonadati</taxon>
        <taxon>Pseudomonadota</taxon>
        <taxon>Alphaproteobacteria</taxon>
        <taxon>Rhodobacterales</taxon>
        <taxon>Paracoccaceae</taxon>
        <taxon>Cypionkella</taxon>
    </lineage>
</organism>
<comment type="caution">
    <text evidence="6">The sequence shown here is derived from an EMBL/GenBank/DDBJ whole genome shotgun (WGS) entry which is preliminary data.</text>
</comment>
<keyword evidence="1 4" id="KW-0560">Oxidoreductase</keyword>
<feature type="domain" description="Peptide methionine sulphoxide reductase MsrA" evidence="5">
    <location>
        <begin position="61"/>
        <end position="211"/>
    </location>
</feature>
<dbReference type="EC" id="1.8.4.11" evidence="4"/>
<keyword evidence="7" id="KW-1185">Reference proteome</keyword>
<dbReference type="SUPFAM" id="SSF55068">
    <property type="entry name" value="Peptide methionine sulfoxide reductase"/>
    <property type="match status" value="1"/>
</dbReference>
<reference evidence="7" key="1">
    <citation type="journal article" date="2019" name="Int. J. Syst. Evol. Microbiol.">
        <title>The Global Catalogue of Microorganisms (GCM) 10K type strain sequencing project: providing services to taxonomists for standard genome sequencing and annotation.</title>
        <authorList>
            <consortium name="The Broad Institute Genomics Platform"/>
            <consortium name="The Broad Institute Genome Sequencing Center for Infectious Disease"/>
            <person name="Wu L."/>
            <person name="Ma J."/>
        </authorList>
    </citation>
    <scope>NUCLEOTIDE SEQUENCE [LARGE SCALE GENOMIC DNA]</scope>
    <source>
        <strain evidence="7">KCTC 52039</strain>
    </source>
</reference>
<dbReference type="Pfam" id="PF01625">
    <property type="entry name" value="PMSR"/>
    <property type="match status" value="1"/>
</dbReference>
<dbReference type="GO" id="GO:0008113">
    <property type="term" value="F:peptide-methionine (S)-S-oxide reductase activity"/>
    <property type="evidence" value="ECO:0007669"/>
    <property type="project" value="UniProtKB-EC"/>
</dbReference>
<evidence type="ECO:0000256" key="2">
    <source>
        <dbReference type="ARBA" id="ARBA00047806"/>
    </source>
</evidence>
<dbReference type="InterPro" id="IPR002569">
    <property type="entry name" value="Met_Sox_Rdtase_MsrA_dom"/>
</dbReference>
<sequence length="242" mass="25965">MRKSLTQRHSSTNHPPRRAIIALMALLTGTAMLPVSVSFAGEGVAIPAPSIDEAATAGTQTAIFAGGCFWGVQGVFQHVDGVISATSGYTGGDTANPSYDVVTTGTTGHAEAVKVVYDPSKVTYGHLLQIFFSVVADPTTLNYQGPDHGTQYRTAIFPTNTAQAKIAKAYIADLDAAKVFGAAIVTKIEPQAKFYKAEDYHQDFLTLNPTYFYIVINDLPKVADLKSLFPQSYRAKPVLLMN</sequence>
<dbReference type="PANTHER" id="PTHR43774:SF1">
    <property type="entry name" value="PEPTIDE METHIONINE SULFOXIDE REDUCTASE MSRA 2"/>
    <property type="match status" value="1"/>
</dbReference>
<dbReference type="InterPro" id="IPR036509">
    <property type="entry name" value="Met_Sox_Rdtase_MsrA_sf"/>
</dbReference>
<gene>
    <name evidence="4 6" type="primary">msrA</name>
    <name evidence="6" type="ORF">ACFOGH_11025</name>
</gene>
<evidence type="ECO:0000256" key="4">
    <source>
        <dbReference type="HAMAP-Rule" id="MF_01401"/>
    </source>
</evidence>
<evidence type="ECO:0000256" key="3">
    <source>
        <dbReference type="ARBA" id="ARBA00048782"/>
    </source>
</evidence>
<protein>
    <recommendedName>
        <fullName evidence="4">Peptide methionine sulfoxide reductase MsrA</fullName>
        <shortName evidence="4">Protein-methionine-S-oxide reductase</shortName>
        <ecNumber evidence="4">1.8.4.11</ecNumber>
    </recommendedName>
    <alternativeName>
        <fullName evidence="4">Peptide-methionine (S)-S-oxide reductase</fullName>
        <shortName evidence="4">Peptide Met(O) reductase</shortName>
    </alternativeName>
</protein>
<evidence type="ECO:0000313" key="6">
    <source>
        <dbReference type="EMBL" id="MFC3181523.1"/>
    </source>
</evidence>
<dbReference type="Gene3D" id="3.30.1060.10">
    <property type="entry name" value="Peptide methionine sulphoxide reductase MsrA"/>
    <property type="match status" value="1"/>
</dbReference>